<proteinExistence type="predicted"/>
<comment type="caution">
    <text evidence="2">The sequence shown here is derived from an EMBL/GenBank/DDBJ whole genome shotgun (WGS) entry which is preliminary data.</text>
</comment>
<feature type="transmembrane region" description="Helical" evidence="1">
    <location>
        <begin position="30"/>
        <end position="49"/>
    </location>
</feature>
<keyword evidence="1" id="KW-1133">Transmembrane helix</keyword>
<evidence type="ECO:0000313" key="2">
    <source>
        <dbReference type="EMBL" id="CVI20780.1"/>
    </source>
</evidence>
<keyword evidence="1" id="KW-0812">Transmembrane</keyword>
<keyword evidence="1" id="KW-0472">Membrane</keyword>
<dbReference type="AlphaFoldDB" id="A0A822V2Z3"/>
<dbReference type="EMBL" id="FCNL01000029">
    <property type="protein sequence ID" value="CVI20780.1"/>
    <property type="molecule type" value="Genomic_DNA"/>
</dbReference>
<reference evidence="2 3" key="1">
    <citation type="submission" date="2016-01" db="EMBL/GenBank/DDBJ databases">
        <authorList>
            <person name="Regsiter A."/>
            <person name="william w."/>
        </authorList>
    </citation>
    <scope>NUCLEOTIDE SEQUENCE [LARGE SCALE GENOMIC DNA]</scope>
    <source>
        <strain evidence="2 3">B6</strain>
    </source>
</reference>
<dbReference type="Proteomes" id="UP000192074">
    <property type="component" value="Unassembled WGS sequence"/>
</dbReference>
<accession>A0A822V2Z3</accession>
<protein>
    <submittedName>
        <fullName evidence="2">Uncharacterized protein</fullName>
    </submittedName>
</protein>
<evidence type="ECO:0000256" key="1">
    <source>
        <dbReference type="SAM" id="Phobius"/>
    </source>
</evidence>
<dbReference type="RefSeq" id="WP_210190975.1">
    <property type="nucleotide sequence ID" value="NZ_LT009759.1"/>
</dbReference>
<evidence type="ECO:0000313" key="3">
    <source>
        <dbReference type="Proteomes" id="UP000192074"/>
    </source>
</evidence>
<gene>
    <name evidence="2" type="ORF">AGR4A_Lc110051</name>
</gene>
<sequence length="78" mass="9360">MNNHDTGADPLDQFTDILEKRRQQRHIQGLGPYGYTSAEALVFSFRVYMRRRRASFRRSIEKRMRRLTNKFRKLGGQQ</sequence>
<name>A0A822V2Z3_AGRTU</name>
<organism evidence="2 3">
    <name type="scientific">Agrobacterium tumefaciens str. B6</name>
    <dbReference type="NCBI Taxonomy" id="1183423"/>
    <lineage>
        <taxon>Bacteria</taxon>
        <taxon>Pseudomonadati</taxon>
        <taxon>Pseudomonadota</taxon>
        <taxon>Alphaproteobacteria</taxon>
        <taxon>Hyphomicrobiales</taxon>
        <taxon>Rhizobiaceae</taxon>
        <taxon>Rhizobium/Agrobacterium group</taxon>
        <taxon>Agrobacterium</taxon>
        <taxon>Agrobacterium tumefaciens complex</taxon>
    </lineage>
</organism>